<dbReference type="STRING" id="645990.SAMN00120144_2806"/>
<evidence type="ECO:0000259" key="2">
    <source>
        <dbReference type="PROSITE" id="PS51724"/>
    </source>
</evidence>
<evidence type="ECO:0000313" key="3">
    <source>
        <dbReference type="EMBL" id="SMB99852.1"/>
    </source>
</evidence>
<dbReference type="InterPro" id="IPR007730">
    <property type="entry name" value="SPOR-like_dom"/>
</dbReference>
<dbReference type="Pfam" id="PF05036">
    <property type="entry name" value="SPOR"/>
    <property type="match status" value="1"/>
</dbReference>
<dbReference type="Pfam" id="PF18175">
    <property type="entry name" value="HU-CCDC81_bac_2"/>
    <property type="match status" value="1"/>
</dbReference>
<dbReference type="Proteomes" id="UP000192266">
    <property type="component" value="Unassembled WGS sequence"/>
</dbReference>
<evidence type="ECO:0000313" key="4">
    <source>
        <dbReference type="Proteomes" id="UP000192266"/>
    </source>
</evidence>
<keyword evidence="4" id="KW-1185">Reference proteome</keyword>
<dbReference type="InterPro" id="IPR036680">
    <property type="entry name" value="SPOR-like_sf"/>
</dbReference>
<accession>A0A1W1W2K3</accession>
<keyword evidence="1" id="KW-0472">Membrane</keyword>
<dbReference type="InterPro" id="IPR041268">
    <property type="entry name" value="HU-CCDC81_bac_2"/>
</dbReference>
<dbReference type="AlphaFoldDB" id="A0A1W1W2K3"/>
<feature type="transmembrane region" description="Helical" evidence="1">
    <location>
        <begin position="168"/>
        <end position="189"/>
    </location>
</feature>
<dbReference type="Gene3D" id="3.30.70.1070">
    <property type="entry name" value="Sporulation related repeat"/>
    <property type="match status" value="1"/>
</dbReference>
<dbReference type="EMBL" id="FWWW01000095">
    <property type="protein sequence ID" value="SMB99852.1"/>
    <property type="molecule type" value="Genomic_DNA"/>
</dbReference>
<gene>
    <name evidence="3" type="ORF">SAMN00120144_2806</name>
</gene>
<dbReference type="InterPro" id="IPR040495">
    <property type="entry name" value="HU-CCDC81_bac_1"/>
</dbReference>
<name>A0A1W1W2K3_9BACT</name>
<evidence type="ECO:0000256" key="1">
    <source>
        <dbReference type="SAM" id="Phobius"/>
    </source>
</evidence>
<reference evidence="3" key="1">
    <citation type="submission" date="2017-04" db="EMBL/GenBank/DDBJ databases">
        <authorList>
            <person name="Afonso C.L."/>
            <person name="Miller P.J."/>
            <person name="Scott M.A."/>
            <person name="Spackman E."/>
            <person name="Goraichik I."/>
            <person name="Dimitrov K.M."/>
            <person name="Suarez D.L."/>
            <person name="Swayne D.E."/>
        </authorList>
    </citation>
    <scope>NUCLEOTIDE SEQUENCE [LARGE SCALE GENOMIC DNA]</scope>
    <source>
        <strain evidence="3">DSM 11622</strain>
    </source>
</reference>
<dbReference type="GO" id="GO:0042834">
    <property type="term" value="F:peptidoglycan binding"/>
    <property type="evidence" value="ECO:0007669"/>
    <property type="project" value="InterPro"/>
</dbReference>
<proteinExistence type="predicted"/>
<keyword evidence="1" id="KW-1133">Transmembrane helix</keyword>
<sequence>MPISDHILSLLRDHDCVIIPGFGGLIADYAPARIHPVRHTLTPPTKTVAFNGALTRNDGLLVDALSHTLGVPASEARQMVRHAVGHLQAELDSAQRTELPGIGIFRRAFGRGLEFEYTGTQNLLAASYGLPELVSRPVRATDALLARERQPTGPQLTVAGRSRRSARVFNVAAATILTGLMLSAGYLFALRLGHLPDSVRAVPASWVAQEQKMPPSAVKPNANARQQATLANHGWSEEFVPDGAPDAKAPVTVPTAEIADWDAAKPVDAASTALTNVNQLGEPAAKPMAAAKAVAVPKAIVAPAPAKPATVAKVTPAATPATATSATTIKNRTGRFYVVAGSFDTPRSVEKARAALARKNRPAQILWPVRPTRASAGSRFYRLTVGEFTDRASADRSLSQLRKQYGSALWVLKY</sequence>
<keyword evidence="1" id="KW-0812">Transmembrane</keyword>
<feature type="domain" description="SPOR" evidence="2">
    <location>
        <begin position="330"/>
        <end position="414"/>
    </location>
</feature>
<dbReference type="SUPFAM" id="SSF110997">
    <property type="entry name" value="Sporulation related repeat"/>
    <property type="match status" value="1"/>
</dbReference>
<dbReference type="Pfam" id="PF18174">
    <property type="entry name" value="HU-CCDC81_bac_1"/>
    <property type="match status" value="1"/>
</dbReference>
<protein>
    <submittedName>
        <fullName evidence="3">Sporulation domain protein</fullName>
    </submittedName>
</protein>
<dbReference type="RefSeq" id="WP_143435037.1">
    <property type="nucleotide sequence ID" value="NZ_FWWW01000095.1"/>
</dbReference>
<dbReference type="PROSITE" id="PS51724">
    <property type="entry name" value="SPOR"/>
    <property type="match status" value="1"/>
</dbReference>
<organism evidence="3 4">
    <name type="scientific">Hymenobacter roseosalivarius DSM 11622</name>
    <dbReference type="NCBI Taxonomy" id="645990"/>
    <lineage>
        <taxon>Bacteria</taxon>
        <taxon>Pseudomonadati</taxon>
        <taxon>Bacteroidota</taxon>
        <taxon>Cytophagia</taxon>
        <taxon>Cytophagales</taxon>
        <taxon>Hymenobacteraceae</taxon>
        <taxon>Hymenobacter</taxon>
    </lineage>
</organism>
<dbReference type="OrthoDB" id="653949at2"/>